<dbReference type="CDD" id="cd02440">
    <property type="entry name" value="AdoMet_MTases"/>
    <property type="match status" value="1"/>
</dbReference>
<dbReference type="InterPro" id="IPR050508">
    <property type="entry name" value="Methyltransf_Superfamily"/>
</dbReference>
<protein>
    <recommendedName>
        <fullName evidence="1">Methyltransferase domain-containing protein</fullName>
    </recommendedName>
</protein>
<accession>A0A2N9L738</accession>
<dbReference type="InterPro" id="IPR029063">
    <property type="entry name" value="SAM-dependent_MTases_sf"/>
</dbReference>
<sequence>MTNESQAGLAANLAYYTSSESVAAYSFYNLLQEEEYVFQKYFNPGDTVLDLACGLGRTTLLLHEMGVCVRGVDRSEVFIELAKRRFPYLDLRVGNYDSIDEEDASFTKIVIALNGIDYAIPEAQRVAALRECARVLKPRGILIFSSHNLKSLHWFSPYYRNRRRWKFRNMFRAFGTHCYIWDGAEYMLYTVPRYVVRQTEAVGLMLLEIRGFNRYRWTRIDQYFSPYLQYVFTKPMQ</sequence>
<gene>
    <name evidence="2" type="ORF">SBA5_200001</name>
</gene>
<evidence type="ECO:0000313" key="2">
    <source>
        <dbReference type="EMBL" id="SPE19089.1"/>
    </source>
</evidence>
<dbReference type="OrthoDB" id="9784101at2"/>
<dbReference type="PANTHER" id="PTHR42912">
    <property type="entry name" value="METHYLTRANSFERASE"/>
    <property type="match status" value="1"/>
</dbReference>
<evidence type="ECO:0000313" key="3">
    <source>
        <dbReference type="Proteomes" id="UP000239735"/>
    </source>
</evidence>
<dbReference type="PANTHER" id="PTHR42912:SF80">
    <property type="entry name" value="METHYLTRANSFERASE DOMAIN-CONTAINING PROTEIN"/>
    <property type="match status" value="1"/>
</dbReference>
<dbReference type="SUPFAM" id="SSF53335">
    <property type="entry name" value="S-adenosyl-L-methionine-dependent methyltransferases"/>
    <property type="match status" value="1"/>
</dbReference>
<name>A0A2N9L738_9BACT</name>
<dbReference type="Proteomes" id="UP000239735">
    <property type="component" value="Unassembled WGS sequence"/>
</dbReference>
<dbReference type="Pfam" id="PF13649">
    <property type="entry name" value="Methyltransf_25"/>
    <property type="match status" value="1"/>
</dbReference>
<evidence type="ECO:0000259" key="1">
    <source>
        <dbReference type="Pfam" id="PF13649"/>
    </source>
</evidence>
<organism evidence="2 3">
    <name type="scientific">Candidatus Sulfuritelmatomonas gaucii</name>
    <dbReference type="NCBI Taxonomy" id="2043161"/>
    <lineage>
        <taxon>Bacteria</taxon>
        <taxon>Pseudomonadati</taxon>
        <taxon>Acidobacteriota</taxon>
        <taxon>Terriglobia</taxon>
        <taxon>Terriglobales</taxon>
        <taxon>Acidobacteriaceae</taxon>
        <taxon>Candidatus Sulfuritelmatomonas</taxon>
    </lineage>
</organism>
<dbReference type="AlphaFoldDB" id="A0A2N9L738"/>
<reference evidence="3" key="1">
    <citation type="submission" date="2018-02" db="EMBL/GenBank/DDBJ databases">
        <authorList>
            <person name="Hausmann B."/>
        </authorList>
    </citation>
    <scope>NUCLEOTIDE SEQUENCE [LARGE SCALE GENOMIC DNA]</scope>
    <source>
        <strain evidence="3">Peat soil MAG SbA5</strain>
    </source>
</reference>
<proteinExistence type="predicted"/>
<feature type="domain" description="Methyltransferase" evidence="1">
    <location>
        <begin position="48"/>
        <end position="140"/>
    </location>
</feature>
<dbReference type="EMBL" id="OKRB01000076">
    <property type="protein sequence ID" value="SPE19089.1"/>
    <property type="molecule type" value="Genomic_DNA"/>
</dbReference>
<dbReference type="Gene3D" id="3.40.50.150">
    <property type="entry name" value="Vaccinia Virus protein VP39"/>
    <property type="match status" value="1"/>
</dbReference>
<dbReference type="InterPro" id="IPR041698">
    <property type="entry name" value="Methyltransf_25"/>
</dbReference>
<dbReference type="GO" id="GO:0008168">
    <property type="term" value="F:methyltransferase activity"/>
    <property type="evidence" value="ECO:0007669"/>
    <property type="project" value="TreeGrafter"/>
</dbReference>